<accession>A0ABW0MGB3</accession>
<sequence>MRRHYEKTDLPLEQVRRYLESGPLVLVSSAWQGERDIMTMGWHTVMEFRPSLVGCVIARSNHTFELVRQSRACMLNVPTVDLIDEVVGIGTHSGSEGDKFERFGLSAEQQEGVEAPAIAECVASFGCRLHDDSLVDKYNFFIWEVVSARVAHSPRHPRTLHYTGDGEFMVAGKIVRRRTPGILAKEP</sequence>
<dbReference type="SUPFAM" id="SSF50475">
    <property type="entry name" value="FMN-binding split barrel"/>
    <property type="match status" value="1"/>
</dbReference>
<dbReference type="InterPro" id="IPR002563">
    <property type="entry name" value="Flavin_Rdtase-like_dom"/>
</dbReference>
<organism evidence="5 6">
    <name type="scientific">Massilia suwonensis</name>
    <dbReference type="NCBI Taxonomy" id="648895"/>
    <lineage>
        <taxon>Bacteria</taxon>
        <taxon>Pseudomonadati</taxon>
        <taxon>Pseudomonadota</taxon>
        <taxon>Betaproteobacteria</taxon>
        <taxon>Burkholderiales</taxon>
        <taxon>Oxalobacteraceae</taxon>
        <taxon>Telluria group</taxon>
        <taxon>Massilia</taxon>
    </lineage>
</organism>
<keyword evidence="5" id="KW-0560">Oxidoreductase</keyword>
<dbReference type="Pfam" id="PF01613">
    <property type="entry name" value="Flavin_Reduct"/>
    <property type="match status" value="1"/>
</dbReference>
<dbReference type="InterPro" id="IPR012349">
    <property type="entry name" value="Split_barrel_FMN-bd"/>
</dbReference>
<comment type="cofactor">
    <cofactor evidence="1">
        <name>FMN</name>
        <dbReference type="ChEBI" id="CHEBI:58210"/>
    </cofactor>
</comment>
<feature type="domain" description="Flavin reductase like" evidence="4">
    <location>
        <begin position="17"/>
        <end position="169"/>
    </location>
</feature>
<dbReference type="SMART" id="SM00903">
    <property type="entry name" value="Flavin_Reduct"/>
    <property type="match status" value="1"/>
</dbReference>
<dbReference type="Gene3D" id="2.30.110.10">
    <property type="entry name" value="Electron Transport, Fmn-binding Protein, Chain A"/>
    <property type="match status" value="1"/>
</dbReference>
<keyword evidence="2" id="KW-0285">Flavoprotein</keyword>
<dbReference type="EMBL" id="JBHSMR010000008">
    <property type="protein sequence ID" value="MFC5477270.1"/>
    <property type="molecule type" value="Genomic_DNA"/>
</dbReference>
<dbReference type="Proteomes" id="UP001596101">
    <property type="component" value="Unassembled WGS sequence"/>
</dbReference>
<dbReference type="RefSeq" id="WP_379751903.1">
    <property type="nucleotide sequence ID" value="NZ_JBHSMR010000008.1"/>
</dbReference>
<dbReference type="PANTHER" id="PTHR43567:SF1">
    <property type="entry name" value="FLAVOREDOXIN"/>
    <property type="match status" value="1"/>
</dbReference>
<reference evidence="6" key="1">
    <citation type="journal article" date="2019" name="Int. J. Syst. Evol. Microbiol.">
        <title>The Global Catalogue of Microorganisms (GCM) 10K type strain sequencing project: providing services to taxonomists for standard genome sequencing and annotation.</title>
        <authorList>
            <consortium name="The Broad Institute Genomics Platform"/>
            <consortium name="The Broad Institute Genome Sequencing Center for Infectious Disease"/>
            <person name="Wu L."/>
            <person name="Ma J."/>
        </authorList>
    </citation>
    <scope>NUCLEOTIDE SEQUENCE [LARGE SCALE GENOMIC DNA]</scope>
    <source>
        <strain evidence="6">CCUG 43111</strain>
    </source>
</reference>
<dbReference type="EC" id="1.5.1.-" evidence="5"/>
<proteinExistence type="inferred from homology"/>
<evidence type="ECO:0000256" key="2">
    <source>
        <dbReference type="ARBA" id="ARBA00022630"/>
    </source>
</evidence>
<keyword evidence="6" id="KW-1185">Reference proteome</keyword>
<comment type="similarity">
    <text evidence="3">Belongs to the flavoredoxin family.</text>
</comment>
<evidence type="ECO:0000313" key="5">
    <source>
        <dbReference type="EMBL" id="MFC5477270.1"/>
    </source>
</evidence>
<comment type="caution">
    <text evidence="5">The sequence shown here is derived from an EMBL/GenBank/DDBJ whole genome shotgun (WGS) entry which is preliminary data.</text>
</comment>
<protein>
    <submittedName>
        <fullName evidence="5">Flavin reductase family protein</fullName>
        <ecNumber evidence="5">1.5.1.-</ecNumber>
    </submittedName>
</protein>
<evidence type="ECO:0000313" key="6">
    <source>
        <dbReference type="Proteomes" id="UP001596101"/>
    </source>
</evidence>
<evidence type="ECO:0000259" key="4">
    <source>
        <dbReference type="SMART" id="SM00903"/>
    </source>
</evidence>
<evidence type="ECO:0000256" key="1">
    <source>
        <dbReference type="ARBA" id="ARBA00001917"/>
    </source>
</evidence>
<name>A0ABW0MGB3_9BURK</name>
<dbReference type="GO" id="GO:0016491">
    <property type="term" value="F:oxidoreductase activity"/>
    <property type="evidence" value="ECO:0007669"/>
    <property type="project" value="UniProtKB-KW"/>
</dbReference>
<gene>
    <name evidence="5" type="ORF">ACFPQ5_03650</name>
</gene>
<dbReference type="InterPro" id="IPR052174">
    <property type="entry name" value="Flavoredoxin"/>
</dbReference>
<evidence type="ECO:0000256" key="3">
    <source>
        <dbReference type="ARBA" id="ARBA00038054"/>
    </source>
</evidence>
<dbReference type="PANTHER" id="PTHR43567">
    <property type="entry name" value="FLAVOREDOXIN-RELATED-RELATED"/>
    <property type="match status" value="1"/>
</dbReference>